<proteinExistence type="predicted"/>
<evidence type="ECO:0000259" key="1">
    <source>
        <dbReference type="Pfam" id="PF00561"/>
    </source>
</evidence>
<keyword evidence="3" id="KW-1185">Reference proteome</keyword>
<evidence type="ECO:0000313" key="2">
    <source>
        <dbReference type="EMBL" id="NMN98538.1"/>
    </source>
</evidence>
<dbReference type="InterPro" id="IPR000073">
    <property type="entry name" value="AB_hydrolase_1"/>
</dbReference>
<evidence type="ECO:0000313" key="3">
    <source>
        <dbReference type="Proteomes" id="UP000535543"/>
    </source>
</evidence>
<comment type="caution">
    <text evidence="2">The sequence shown here is derived from an EMBL/GenBank/DDBJ whole genome shotgun (WGS) entry which is preliminary data.</text>
</comment>
<keyword evidence="2" id="KW-0378">Hydrolase</keyword>
<reference evidence="2 3" key="2">
    <citation type="submission" date="2020-06" db="EMBL/GenBank/DDBJ databases">
        <title>Antribacter stalactiti gen. nov., sp. nov., a new member of the family Nacardiaceae isolated from a cave.</title>
        <authorList>
            <person name="Kim I.S."/>
        </authorList>
    </citation>
    <scope>NUCLEOTIDE SEQUENCE [LARGE SCALE GENOMIC DNA]</scope>
    <source>
        <strain evidence="2 3">YC2-7</strain>
    </source>
</reference>
<organism evidence="2 3">
    <name type="scientific">Antrihabitans stalactiti</name>
    <dbReference type="NCBI Taxonomy" id="2584121"/>
    <lineage>
        <taxon>Bacteria</taxon>
        <taxon>Bacillati</taxon>
        <taxon>Actinomycetota</taxon>
        <taxon>Actinomycetes</taxon>
        <taxon>Mycobacteriales</taxon>
        <taxon>Nocardiaceae</taxon>
        <taxon>Antrihabitans</taxon>
    </lineage>
</organism>
<reference evidence="2 3" key="1">
    <citation type="submission" date="2019-05" db="EMBL/GenBank/DDBJ databases">
        <authorList>
            <person name="Lee S.D."/>
        </authorList>
    </citation>
    <scope>NUCLEOTIDE SEQUENCE [LARGE SCALE GENOMIC DNA]</scope>
    <source>
        <strain evidence="2 3">YC2-7</strain>
    </source>
</reference>
<dbReference type="PANTHER" id="PTHR43433">
    <property type="entry name" value="HYDROLASE, ALPHA/BETA FOLD FAMILY PROTEIN"/>
    <property type="match status" value="1"/>
</dbReference>
<dbReference type="Proteomes" id="UP000535543">
    <property type="component" value="Unassembled WGS sequence"/>
</dbReference>
<dbReference type="InterPro" id="IPR029058">
    <property type="entry name" value="AB_hydrolase_fold"/>
</dbReference>
<dbReference type="Gene3D" id="3.40.50.1820">
    <property type="entry name" value="alpha/beta hydrolase"/>
    <property type="match status" value="1"/>
</dbReference>
<accession>A0A848KKZ1</accession>
<name>A0A848KKZ1_9NOCA</name>
<dbReference type="AlphaFoldDB" id="A0A848KKZ1"/>
<feature type="domain" description="AB hydrolase-1" evidence="1">
    <location>
        <begin position="34"/>
        <end position="284"/>
    </location>
</feature>
<gene>
    <name evidence="2" type="ORF">FGL95_26235</name>
</gene>
<protein>
    <submittedName>
        <fullName evidence="2">Alpha/beta hydrolase</fullName>
    </submittedName>
</protein>
<dbReference type="GO" id="GO:0016787">
    <property type="term" value="F:hydrolase activity"/>
    <property type="evidence" value="ECO:0007669"/>
    <property type="project" value="UniProtKB-KW"/>
</dbReference>
<sequence length="297" mass="31342">MKMLPMKSTRARTADVAGESTVGYYEYGDSAGIPVIAFHGVPASGAGFAWAEEPAAARGIRVIAPDRPGVGLSTRRPTGWTVADYAASVRQFTDALGIDKFGVWGYSGGGPYALACAATFPAQTAGVVVAAGMGQIGEWASADDFEKTDRQMLDLALRRPWLARRIMAATAFAAKVSPRVAVRSFEGELTSSDREVLESFDTPAAAMEMFTSAFVSGPHGVIDDYAAIARPWGCDVAAISVRVDVMHGSEDTMVPLAQAEALTALLPDARLTVWPGEGHLATISHVGEILDRFVASD</sequence>
<dbReference type="SUPFAM" id="SSF53474">
    <property type="entry name" value="alpha/beta-Hydrolases"/>
    <property type="match status" value="1"/>
</dbReference>
<dbReference type="InterPro" id="IPR050471">
    <property type="entry name" value="AB_hydrolase"/>
</dbReference>
<dbReference type="EMBL" id="VCQU01000011">
    <property type="protein sequence ID" value="NMN98538.1"/>
    <property type="molecule type" value="Genomic_DNA"/>
</dbReference>
<dbReference type="Pfam" id="PF00561">
    <property type="entry name" value="Abhydrolase_1"/>
    <property type="match status" value="1"/>
</dbReference>
<dbReference type="PANTHER" id="PTHR43433:SF10">
    <property type="entry name" value="AB HYDROLASE-1 DOMAIN-CONTAINING PROTEIN"/>
    <property type="match status" value="1"/>
</dbReference>